<gene>
    <name evidence="1" type="ORF">OJ996_20765</name>
</gene>
<protein>
    <recommendedName>
        <fullName evidence="3">SMI1/KNR4 family protein</fullName>
    </recommendedName>
</protein>
<sequence length="226" mass="25512">MTDFECFLREVTWFNYDKIPMSIGETNPRSGPSEDLIEAFPAMSELLGKSRTTEVIVGDKQYELLAWTRSDGVQMGWLCPKPPPEVPAEIFSLHRLLLGEFGGIEETFNQPDDAWTMNQNSVLILEEALNDASQIEYSDWLFEEEDLEIPIQPSDYHGISREANSDMTICHRTTGEVLLLAHDHGYSHAKLLPGCPEGTLYTLDGAPTFTAFVDIIAKQWLAEIRN</sequence>
<accession>A0ABT3G845</accession>
<evidence type="ECO:0008006" key="3">
    <source>
        <dbReference type="Google" id="ProtNLM"/>
    </source>
</evidence>
<evidence type="ECO:0000313" key="2">
    <source>
        <dbReference type="Proteomes" id="UP001165653"/>
    </source>
</evidence>
<dbReference type="EMBL" id="JAPDDR010000012">
    <property type="protein sequence ID" value="MCW1916033.1"/>
    <property type="molecule type" value="Genomic_DNA"/>
</dbReference>
<evidence type="ECO:0000313" key="1">
    <source>
        <dbReference type="EMBL" id="MCW1916033.1"/>
    </source>
</evidence>
<dbReference type="RefSeq" id="WP_264515596.1">
    <property type="nucleotide sequence ID" value="NZ_JAPDDR010000012.1"/>
</dbReference>
<comment type="caution">
    <text evidence="1">The sequence shown here is derived from an EMBL/GenBank/DDBJ whole genome shotgun (WGS) entry which is preliminary data.</text>
</comment>
<dbReference type="Proteomes" id="UP001165653">
    <property type="component" value="Unassembled WGS sequence"/>
</dbReference>
<name>A0ABT3G845_9BACT</name>
<organism evidence="1 2">
    <name type="scientific">Luteolibacter rhizosphaerae</name>
    <dbReference type="NCBI Taxonomy" id="2989719"/>
    <lineage>
        <taxon>Bacteria</taxon>
        <taxon>Pseudomonadati</taxon>
        <taxon>Verrucomicrobiota</taxon>
        <taxon>Verrucomicrobiia</taxon>
        <taxon>Verrucomicrobiales</taxon>
        <taxon>Verrucomicrobiaceae</taxon>
        <taxon>Luteolibacter</taxon>
    </lineage>
</organism>
<proteinExistence type="predicted"/>
<keyword evidence="2" id="KW-1185">Reference proteome</keyword>
<reference evidence="1" key="1">
    <citation type="submission" date="2022-10" db="EMBL/GenBank/DDBJ databases">
        <title>Luteolibacter sp. GHJ8, whole genome shotgun sequencing project.</title>
        <authorList>
            <person name="Zhao G."/>
            <person name="Shen L."/>
        </authorList>
    </citation>
    <scope>NUCLEOTIDE SEQUENCE</scope>
    <source>
        <strain evidence="1">GHJ8</strain>
    </source>
</reference>